<evidence type="ECO:0000256" key="1">
    <source>
        <dbReference type="SAM" id="MobiDB-lite"/>
    </source>
</evidence>
<evidence type="ECO:0000313" key="2">
    <source>
        <dbReference type="EMBL" id="MEE6309483.1"/>
    </source>
</evidence>
<organism evidence="2 3">
    <name type="scientific">Plantactinospora veratri</name>
    <dbReference type="NCBI Taxonomy" id="1436122"/>
    <lineage>
        <taxon>Bacteria</taxon>
        <taxon>Bacillati</taxon>
        <taxon>Actinomycetota</taxon>
        <taxon>Actinomycetes</taxon>
        <taxon>Micromonosporales</taxon>
        <taxon>Micromonosporaceae</taxon>
        <taxon>Plantactinospora</taxon>
    </lineage>
</organism>
<feature type="compositionally biased region" description="Polar residues" evidence="1">
    <location>
        <begin position="1"/>
        <end position="14"/>
    </location>
</feature>
<dbReference type="SUPFAM" id="SSF51126">
    <property type="entry name" value="Pectin lyase-like"/>
    <property type="match status" value="2"/>
</dbReference>
<dbReference type="EMBL" id="JAZGQL010000016">
    <property type="protein sequence ID" value="MEE6309483.1"/>
    <property type="molecule type" value="Genomic_DNA"/>
</dbReference>
<evidence type="ECO:0000313" key="3">
    <source>
        <dbReference type="Proteomes" id="UP001339911"/>
    </source>
</evidence>
<comment type="caution">
    <text evidence="2">The sequence shown here is derived from an EMBL/GenBank/DDBJ whole genome shotgun (WGS) entry which is preliminary data.</text>
</comment>
<gene>
    <name evidence="2" type="ORF">V1634_21860</name>
</gene>
<evidence type="ECO:0008006" key="4">
    <source>
        <dbReference type="Google" id="ProtNLM"/>
    </source>
</evidence>
<dbReference type="RefSeq" id="WP_331209740.1">
    <property type="nucleotide sequence ID" value="NZ_JAZGQL010000016.1"/>
</dbReference>
<proteinExistence type="predicted"/>
<sequence length="451" mass="47566">MSFSVAGQHNQQRPPSRRAPGRGWRTPRSLVVGSATLGIILAGIGVAVASSSDGSMTITRNGTVLDGRKIDGYVHIKADDVTIRNSTIKYGGAHAVRIFEGFSGALIENTRIQCTEPETNGLVFGNYTARKVRVSGCKNGFMHSPEAPATIIMSTWNGKPVAAGDLPSAASPEPTPDRTTPAPEDSPDGADGSASATVTRAPASRAPSSFPGPDNTGVPPGTTLRASGSIKVTQDGQVLSGLNITGCVTVTAKNVVIRKSRITCDGIYSIRTIDAVNLLVEDVEINGRGKNSAAVCCGEYTLRRVDISNVIDGPRLGSDVVVEDSWIHHLTRGPGSHNDTLQTTGASNIVVRGNTLEAYNPVTRDPFNACLMIGSTTGPIVSNLVFEGNYCNGGNYSIGVRTDLNASNIRLSGNVFGRNHRYGVIARPDQRGISWDRATNLYADNRKPVVG</sequence>
<dbReference type="InterPro" id="IPR006626">
    <property type="entry name" value="PbH1"/>
</dbReference>
<reference evidence="2 3" key="1">
    <citation type="submission" date="2024-01" db="EMBL/GenBank/DDBJ databases">
        <title>Genome insights into Plantactinospora veratri sp. nov.</title>
        <authorList>
            <person name="Wang L."/>
        </authorList>
    </citation>
    <scope>NUCLEOTIDE SEQUENCE [LARGE SCALE GENOMIC DNA]</scope>
    <source>
        <strain evidence="2 3">NEAU-FHS4</strain>
    </source>
</reference>
<dbReference type="Proteomes" id="UP001339911">
    <property type="component" value="Unassembled WGS sequence"/>
</dbReference>
<accession>A0ABU7SHQ3</accession>
<dbReference type="InterPro" id="IPR011050">
    <property type="entry name" value="Pectin_lyase_fold/virulence"/>
</dbReference>
<feature type="region of interest" description="Disordered" evidence="1">
    <location>
        <begin position="162"/>
        <end position="226"/>
    </location>
</feature>
<keyword evidence="3" id="KW-1185">Reference proteome</keyword>
<protein>
    <recommendedName>
        <fullName evidence="4">Right handed beta helix domain-containing protein</fullName>
    </recommendedName>
</protein>
<feature type="region of interest" description="Disordered" evidence="1">
    <location>
        <begin position="1"/>
        <end position="25"/>
    </location>
</feature>
<dbReference type="Gene3D" id="2.160.20.10">
    <property type="entry name" value="Single-stranded right-handed beta-helix, Pectin lyase-like"/>
    <property type="match status" value="1"/>
</dbReference>
<name>A0ABU7SHQ3_9ACTN</name>
<dbReference type="InterPro" id="IPR012334">
    <property type="entry name" value="Pectin_lyas_fold"/>
</dbReference>
<dbReference type="SMART" id="SM00710">
    <property type="entry name" value="PbH1"/>
    <property type="match status" value="5"/>
</dbReference>